<dbReference type="Proteomes" id="UP001187192">
    <property type="component" value="Unassembled WGS sequence"/>
</dbReference>
<reference evidence="1" key="1">
    <citation type="submission" date="2023-07" db="EMBL/GenBank/DDBJ databases">
        <title>draft genome sequence of fig (Ficus carica).</title>
        <authorList>
            <person name="Takahashi T."/>
            <person name="Nishimura K."/>
        </authorList>
    </citation>
    <scope>NUCLEOTIDE SEQUENCE</scope>
</reference>
<protein>
    <submittedName>
        <fullName evidence="1">Uncharacterized protein</fullName>
    </submittedName>
</protein>
<comment type="caution">
    <text evidence="1">The sequence shown here is derived from an EMBL/GenBank/DDBJ whole genome shotgun (WGS) entry which is preliminary data.</text>
</comment>
<dbReference type="EMBL" id="BTGU01000036">
    <property type="protein sequence ID" value="GMN51186.1"/>
    <property type="molecule type" value="Genomic_DNA"/>
</dbReference>
<sequence length="46" mass="4748">MMQPMSSTDASISIIVVREDELATSEITAGGDEIATGFSSPSQLSS</sequence>
<organism evidence="1 2">
    <name type="scientific">Ficus carica</name>
    <name type="common">Common fig</name>
    <dbReference type="NCBI Taxonomy" id="3494"/>
    <lineage>
        <taxon>Eukaryota</taxon>
        <taxon>Viridiplantae</taxon>
        <taxon>Streptophyta</taxon>
        <taxon>Embryophyta</taxon>
        <taxon>Tracheophyta</taxon>
        <taxon>Spermatophyta</taxon>
        <taxon>Magnoliopsida</taxon>
        <taxon>eudicotyledons</taxon>
        <taxon>Gunneridae</taxon>
        <taxon>Pentapetalae</taxon>
        <taxon>rosids</taxon>
        <taxon>fabids</taxon>
        <taxon>Rosales</taxon>
        <taxon>Moraceae</taxon>
        <taxon>Ficeae</taxon>
        <taxon>Ficus</taxon>
    </lineage>
</organism>
<proteinExistence type="predicted"/>
<gene>
    <name evidence="1" type="ORF">TIFTF001_020342</name>
</gene>
<evidence type="ECO:0000313" key="1">
    <source>
        <dbReference type="EMBL" id="GMN51186.1"/>
    </source>
</evidence>
<accession>A0AA88AXU4</accession>
<name>A0AA88AXU4_FICCA</name>
<dbReference type="AlphaFoldDB" id="A0AA88AXU4"/>
<evidence type="ECO:0000313" key="2">
    <source>
        <dbReference type="Proteomes" id="UP001187192"/>
    </source>
</evidence>
<keyword evidence="2" id="KW-1185">Reference proteome</keyword>